<feature type="domain" description="FAD-binding PCMH-type" evidence="4">
    <location>
        <begin position="95"/>
        <end position="260"/>
    </location>
</feature>
<feature type="compositionally biased region" description="Low complexity" evidence="2">
    <location>
        <begin position="62"/>
        <end position="76"/>
    </location>
</feature>
<feature type="chain" id="PRO_5036733518" evidence="3">
    <location>
        <begin position="20"/>
        <end position="506"/>
    </location>
</feature>
<evidence type="ECO:0000256" key="3">
    <source>
        <dbReference type="SAM" id="SignalP"/>
    </source>
</evidence>
<dbReference type="Proteomes" id="UP000887574">
    <property type="component" value="Unplaced"/>
</dbReference>
<evidence type="ECO:0000313" key="6">
    <source>
        <dbReference type="WBParaSite" id="jg14304"/>
    </source>
</evidence>
<dbReference type="WBParaSite" id="jg14304">
    <property type="protein sequence ID" value="jg14304"/>
    <property type="gene ID" value="jg14304"/>
</dbReference>
<keyword evidence="3" id="KW-0732">Signal</keyword>
<dbReference type="PANTHER" id="PTHR43762:SF1">
    <property type="entry name" value="D-ARABINONO-1,4-LACTONE OXIDASE"/>
    <property type="match status" value="1"/>
</dbReference>
<dbReference type="Pfam" id="PF01565">
    <property type="entry name" value="FAD_binding_4"/>
    <property type="match status" value="1"/>
</dbReference>
<sequence length="506" mass="54146">MRLLILVFVLGLLVTPINSTSSTARPSTPAGSSSGSSKSSSSTLASSKASSNAGTSPGGSSSGSPSSSTPASSSSTVSEPCPDCGAPLQNWGGNFNFSTQNINYPTSTAGVQQLVKECKGKVRPMGTRHSFSLIADSNDTIICLVHMNLILSVDASVPSVTVQAGITYTDLIPFLQSIGLALPILASLAEISVAGGMQTGAHGSGYGIGNLATQAIALQMVLADGSVKNYTKNDPEFPAAALGLGAMGIITEVTLQLEPTYNLAINVFENMSISELDNNMDDLIEAGHAVNLWSTFGTPGLLDQVWITSKVDGNGTNKYGNVSQLYGAPAATAQASPIHALPPTFVVPQMGIVGPWYERLTDYDLGLSGNEGHETQSEYYLAYDDFLPALKALQNLSAEINEVVYVSLFRITEADELWMSPQYKKRTMAIHFSWQPKLDQVMALLPKIEAILAPYHPIPHWGKLFTLKPADYLSQMPKHNDWKAQVELLDPTHKFRNQFLNEKIFV</sequence>
<dbReference type="AlphaFoldDB" id="A0A915CZS4"/>
<dbReference type="Pfam" id="PF04030">
    <property type="entry name" value="ALO"/>
    <property type="match status" value="1"/>
</dbReference>
<name>A0A915CZS4_9BILA</name>
<dbReference type="InterPro" id="IPR006094">
    <property type="entry name" value="Oxid_FAD_bind_N"/>
</dbReference>
<evidence type="ECO:0000256" key="1">
    <source>
        <dbReference type="ARBA" id="ARBA00023002"/>
    </source>
</evidence>
<dbReference type="InterPro" id="IPR007173">
    <property type="entry name" value="ALO_C"/>
</dbReference>
<dbReference type="SUPFAM" id="SSF56176">
    <property type="entry name" value="FAD-binding/transporter-associated domain-like"/>
    <property type="match status" value="1"/>
</dbReference>
<proteinExistence type="predicted"/>
<dbReference type="InterPro" id="IPR036318">
    <property type="entry name" value="FAD-bd_PCMH-like_sf"/>
</dbReference>
<accession>A0A915CZS4</accession>
<keyword evidence="1" id="KW-0560">Oxidoreductase</keyword>
<feature type="region of interest" description="Disordered" evidence="2">
    <location>
        <begin position="19"/>
        <end position="81"/>
    </location>
</feature>
<feature type="signal peptide" evidence="3">
    <location>
        <begin position="1"/>
        <end position="19"/>
    </location>
</feature>
<reference evidence="6" key="1">
    <citation type="submission" date="2022-11" db="UniProtKB">
        <authorList>
            <consortium name="WormBaseParasite"/>
        </authorList>
    </citation>
    <scope>IDENTIFICATION</scope>
</reference>
<dbReference type="InterPro" id="IPR016169">
    <property type="entry name" value="FAD-bd_PCMH_sub2"/>
</dbReference>
<dbReference type="Gene3D" id="3.30.465.10">
    <property type="match status" value="1"/>
</dbReference>
<protein>
    <submittedName>
        <fullName evidence="6">FAD-binding PCMH-type domain-containing protein</fullName>
    </submittedName>
</protein>
<dbReference type="Gene3D" id="3.30.43.10">
    <property type="entry name" value="Uridine Diphospho-n-acetylenolpyruvylglucosamine Reductase, domain 2"/>
    <property type="match status" value="1"/>
</dbReference>
<dbReference type="Gene3D" id="3.30.70.2530">
    <property type="match status" value="1"/>
</dbReference>
<dbReference type="PROSITE" id="PS51387">
    <property type="entry name" value="FAD_PCMH"/>
    <property type="match status" value="1"/>
</dbReference>
<evidence type="ECO:0000256" key="2">
    <source>
        <dbReference type="SAM" id="MobiDB-lite"/>
    </source>
</evidence>
<dbReference type="Gene3D" id="3.30.70.2520">
    <property type="match status" value="1"/>
</dbReference>
<dbReference type="GO" id="GO:0016020">
    <property type="term" value="C:membrane"/>
    <property type="evidence" value="ECO:0007669"/>
    <property type="project" value="InterPro"/>
</dbReference>
<keyword evidence="5" id="KW-1185">Reference proteome</keyword>
<dbReference type="PIRSF" id="PIRSF000136">
    <property type="entry name" value="LGO_GLO"/>
    <property type="match status" value="1"/>
</dbReference>
<dbReference type="InterPro" id="IPR016167">
    <property type="entry name" value="FAD-bd_PCMH_sub1"/>
</dbReference>
<feature type="compositionally biased region" description="Low complexity" evidence="2">
    <location>
        <begin position="19"/>
        <end position="55"/>
    </location>
</feature>
<evidence type="ECO:0000259" key="4">
    <source>
        <dbReference type="PROSITE" id="PS51387"/>
    </source>
</evidence>
<dbReference type="PANTHER" id="PTHR43762">
    <property type="entry name" value="L-GULONOLACTONE OXIDASE"/>
    <property type="match status" value="1"/>
</dbReference>
<dbReference type="GO" id="GO:0003885">
    <property type="term" value="F:D-arabinono-1,4-lactone oxidase activity"/>
    <property type="evidence" value="ECO:0007669"/>
    <property type="project" value="InterPro"/>
</dbReference>
<dbReference type="GO" id="GO:0080049">
    <property type="term" value="F:L-gulono-1,4-lactone dehydrogenase activity"/>
    <property type="evidence" value="ECO:0007669"/>
    <property type="project" value="TreeGrafter"/>
</dbReference>
<organism evidence="5 6">
    <name type="scientific">Ditylenchus dipsaci</name>
    <dbReference type="NCBI Taxonomy" id="166011"/>
    <lineage>
        <taxon>Eukaryota</taxon>
        <taxon>Metazoa</taxon>
        <taxon>Ecdysozoa</taxon>
        <taxon>Nematoda</taxon>
        <taxon>Chromadorea</taxon>
        <taxon>Rhabditida</taxon>
        <taxon>Tylenchina</taxon>
        <taxon>Tylenchomorpha</taxon>
        <taxon>Sphaerularioidea</taxon>
        <taxon>Anguinidae</taxon>
        <taxon>Anguininae</taxon>
        <taxon>Ditylenchus</taxon>
    </lineage>
</organism>
<dbReference type="InterPro" id="IPR016166">
    <property type="entry name" value="FAD-bd_PCMH"/>
</dbReference>
<dbReference type="GO" id="GO:0071949">
    <property type="term" value="F:FAD binding"/>
    <property type="evidence" value="ECO:0007669"/>
    <property type="project" value="InterPro"/>
</dbReference>
<dbReference type="InterPro" id="IPR010031">
    <property type="entry name" value="FAD_lactone_oxidase-like"/>
</dbReference>
<evidence type="ECO:0000313" key="5">
    <source>
        <dbReference type="Proteomes" id="UP000887574"/>
    </source>
</evidence>